<dbReference type="Proteomes" id="UP000474159">
    <property type="component" value="Unassembled WGS sequence"/>
</dbReference>
<keyword evidence="1" id="KW-0540">Nuclease</keyword>
<dbReference type="EMBL" id="VZZK01000001">
    <property type="protein sequence ID" value="KAB1081720.1"/>
    <property type="molecule type" value="Genomic_DNA"/>
</dbReference>
<keyword evidence="1" id="KW-0378">Hydrolase</keyword>
<gene>
    <name evidence="1" type="ORF">F6X53_01060</name>
</gene>
<dbReference type="AlphaFoldDB" id="A0A6L3T5N5"/>
<sequence>MAQRAPRICGCGHKIAADEACPCQVQRAREAERNRPTARERGYTSKWERESKAFLALPMNQICACGCGRPATVVDHRQAHKGNQRLFWARWNWQPMAKGCNSRKAVREEGAFGRAVRSEPCTSR</sequence>
<evidence type="ECO:0000313" key="1">
    <source>
        <dbReference type="EMBL" id="KAB1081720.1"/>
    </source>
</evidence>
<dbReference type="OrthoDB" id="5292295at2"/>
<dbReference type="GO" id="GO:0004519">
    <property type="term" value="F:endonuclease activity"/>
    <property type="evidence" value="ECO:0007669"/>
    <property type="project" value="UniProtKB-KW"/>
</dbReference>
<name>A0A6L3T5N5_9HYPH</name>
<organism evidence="1 2">
    <name type="scientific">Methylobacterium soli</name>
    <dbReference type="NCBI Taxonomy" id="553447"/>
    <lineage>
        <taxon>Bacteria</taxon>
        <taxon>Pseudomonadati</taxon>
        <taxon>Pseudomonadota</taxon>
        <taxon>Alphaproteobacteria</taxon>
        <taxon>Hyphomicrobiales</taxon>
        <taxon>Methylobacteriaceae</taxon>
        <taxon>Methylobacterium</taxon>
    </lineage>
</organism>
<proteinExistence type="predicted"/>
<protein>
    <submittedName>
        <fullName evidence="1">HNH endonuclease</fullName>
    </submittedName>
</protein>
<dbReference type="RefSeq" id="WP_150996306.1">
    <property type="nucleotide sequence ID" value="NZ_BPQY01000604.1"/>
</dbReference>
<accession>A0A6L3T5N5</accession>
<reference evidence="1 2" key="1">
    <citation type="submission" date="2019-09" db="EMBL/GenBank/DDBJ databases">
        <title>YIM 48816 draft genome.</title>
        <authorList>
            <person name="Jiang L."/>
        </authorList>
    </citation>
    <scope>NUCLEOTIDE SEQUENCE [LARGE SCALE GENOMIC DNA]</scope>
    <source>
        <strain evidence="1 2">YIM 48816</strain>
    </source>
</reference>
<comment type="caution">
    <text evidence="1">The sequence shown here is derived from an EMBL/GenBank/DDBJ whole genome shotgun (WGS) entry which is preliminary data.</text>
</comment>
<keyword evidence="1" id="KW-0255">Endonuclease</keyword>
<keyword evidence="2" id="KW-1185">Reference proteome</keyword>
<evidence type="ECO:0000313" key="2">
    <source>
        <dbReference type="Proteomes" id="UP000474159"/>
    </source>
</evidence>